<dbReference type="RefSeq" id="WP_316000211.1">
    <property type="nucleotide sequence ID" value="NZ_JAWDJT010000021.1"/>
</dbReference>
<feature type="transmembrane region" description="Helical" evidence="2">
    <location>
        <begin position="272"/>
        <end position="292"/>
    </location>
</feature>
<keyword evidence="2" id="KW-1133">Transmembrane helix</keyword>
<feature type="region of interest" description="Disordered" evidence="1">
    <location>
        <begin position="481"/>
        <end position="528"/>
    </location>
</feature>
<evidence type="ECO:0000256" key="1">
    <source>
        <dbReference type="SAM" id="MobiDB-lite"/>
    </source>
</evidence>
<dbReference type="InterPro" id="IPR007621">
    <property type="entry name" value="TPM_dom"/>
</dbReference>
<organism evidence="4 5">
    <name type="scientific">Hymenobacter endophyticus</name>
    <dbReference type="NCBI Taxonomy" id="3076335"/>
    <lineage>
        <taxon>Bacteria</taxon>
        <taxon>Pseudomonadati</taxon>
        <taxon>Bacteroidota</taxon>
        <taxon>Cytophagia</taxon>
        <taxon>Cytophagales</taxon>
        <taxon>Hymenobacteraceae</taxon>
        <taxon>Hymenobacter</taxon>
    </lineage>
</organism>
<dbReference type="PANTHER" id="PTHR30373">
    <property type="entry name" value="UPF0603 PROTEIN YGCG"/>
    <property type="match status" value="1"/>
</dbReference>
<feature type="transmembrane region" description="Helical" evidence="2">
    <location>
        <begin position="298"/>
        <end position="321"/>
    </location>
</feature>
<dbReference type="Pfam" id="PF04536">
    <property type="entry name" value="TPM_phosphatase"/>
    <property type="match status" value="1"/>
</dbReference>
<evidence type="ECO:0000256" key="2">
    <source>
        <dbReference type="SAM" id="Phobius"/>
    </source>
</evidence>
<protein>
    <submittedName>
        <fullName evidence="4">TPM domain-containing protein</fullName>
    </submittedName>
</protein>
<sequence length="528" mass="57789">MSLLRLCVLGWWVLGLLSGCQREPDAEGAAPAGITADNYLTAIPDPKTLGETYVSDPDQVLQPGTIAALNARLDSLDRSRRAHIDVVVVRSIGEAVPKTAATALFNRWKIGEQATNNGLLILLVLDQRRVEFETGYGLEADLPDIICFRIQQRFMLEPARAGNYDQAVQLGVAALIRRLSPAPPLPRPVLRTAQDSTQYYVDSLQHALKAQHGLLGTQDPLDTALPGEDLAGNYSAPESSAPIGILVVAFLTLILYLVLWYCTTRGLPGRGWLIVVPLALVVGLLVLAFNYGVADSTWAFLLLAYGLPLLYLHGYFGWQYYRAPGSVPPLERPQAYKQRQMAHRGLAFTAYLFPLGLMVYWSWYRRHLATLRTAPFACPTCGQPMQLLKGKAEKRHLLPGHQAEEAIKTIDYDVWECANEHTISLAYPNPDSEVRECPACKHRTLKPGRLRVEQAATTQAAGWGWQIETCHFCKHEEKTREVIPRLPDPSTRTSSSSSYSSSSNSSSSSSSSSSSGGSSGGGGAGSSW</sequence>
<keyword evidence="2" id="KW-0472">Membrane</keyword>
<keyword evidence="2" id="KW-0812">Transmembrane</keyword>
<feature type="compositionally biased region" description="Low complexity" evidence="1">
    <location>
        <begin position="494"/>
        <end position="516"/>
    </location>
</feature>
<feature type="transmembrane region" description="Helical" evidence="2">
    <location>
        <begin position="241"/>
        <end position="260"/>
    </location>
</feature>
<keyword evidence="5" id="KW-1185">Reference proteome</keyword>
<evidence type="ECO:0000313" key="5">
    <source>
        <dbReference type="Proteomes" id="UP001250698"/>
    </source>
</evidence>
<evidence type="ECO:0000313" key="4">
    <source>
        <dbReference type="EMBL" id="MDU0372856.1"/>
    </source>
</evidence>
<evidence type="ECO:0000259" key="3">
    <source>
        <dbReference type="Pfam" id="PF04536"/>
    </source>
</evidence>
<feature type="domain" description="TPM" evidence="3">
    <location>
        <begin position="54"/>
        <end position="177"/>
    </location>
</feature>
<dbReference type="Gene3D" id="3.10.310.50">
    <property type="match status" value="1"/>
</dbReference>
<comment type="caution">
    <text evidence="4">The sequence shown here is derived from an EMBL/GenBank/DDBJ whole genome shotgun (WGS) entry which is preliminary data.</text>
</comment>
<proteinExistence type="predicted"/>
<name>A0ABU3TN86_9BACT</name>
<dbReference type="EMBL" id="JAWDJT010000021">
    <property type="protein sequence ID" value="MDU0372856.1"/>
    <property type="molecule type" value="Genomic_DNA"/>
</dbReference>
<dbReference type="PANTHER" id="PTHR30373:SF2">
    <property type="entry name" value="UPF0603 PROTEIN YGCG"/>
    <property type="match status" value="1"/>
</dbReference>
<accession>A0ABU3TN86</accession>
<feature type="transmembrane region" description="Helical" evidence="2">
    <location>
        <begin position="342"/>
        <end position="363"/>
    </location>
</feature>
<reference evidence="4 5" key="1">
    <citation type="submission" date="2023-10" db="EMBL/GenBank/DDBJ databases">
        <title>Hymenobacter endophyticus sp. nov., an isolate from the leaf tissues of wheat.</title>
        <authorList>
            <person name="Dai Y."/>
        </authorList>
    </citation>
    <scope>NUCLEOTIDE SEQUENCE [LARGE SCALE GENOMIC DNA]</scope>
    <source>
        <strain evidence="4 5">ZK17L-C2</strain>
    </source>
</reference>
<feature type="compositionally biased region" description="Gly residues" evidence="1">
    <location>
        <begin position="517"/>
        <end position="528"/>
    </location>
</feature>
<gene>
    <name evidence="4" type="ORF">ROI90_20785</name>
</gene>
<dbReference type="PROSITE" id="PS51257">
    <property type="entry name" value="PROKAR_LIPOPROTEIN"/>
    <property type="match status" value="1"/>
</dbReference>
<dbReference type="Proteomes" id="UP001250698">
    <property type="component" value="Unassembled WGS sequence"/>
</dbReference>